<evidence type="ECO:0000256" key="1">
    <source>
        <dbReference type="SAM" id="MobiDB-lite"/>
    </source>
</evidence>
<proteinExistence type="predicted"/>
<dbReference type="AlphaFoldDB" id="A0A8C2KBV0"/>
<reference evidence="2" key="1">
    <citation type="submission" date="2025-08" db="UniProtKB">
        <authorList>
            <consortium name="Ensembl"/>
        </authorList>
    </citation>
    <scope>IDENTIFICATION</scope>
</reference>
<evidence type="ECO:0000313" key="3">
    <source>
        <dbReference type="Proteomes" id="UP000694701"/>
    </source>
</evidence>
<name>A0A8C2KBV0_CYPCA</name>
<feature type="compositionally biased region" description="Basic and acidic residues" evidence="1">
    <location>
        <begin position="105"/>
        <end position="114"/>
    </location>
</feature>
<evidence type="ECO:0000313" key="2">
    <source>
        <dbReference type="Ensembl" id="ENSCCRP00020106982.1"/>
    </source>
</evidence>
<organism evidence="2 3">
    <name type="scientific">Cyprinus carpio</name>
    <name type="common">Common carp</name>
    <dbReference type="NCBI Taxonomy" id="7962"/>
    <lineage>
        <taxon>Eukaryota</taxon>
        <taxon>Metazoa</taxon>
        <taxon>Chordata</taxon>
        <taxon>Craniata</taxon>
        <taxon>Vertebrata</taxon>
        <taxon>Euteleostomi</taxon>
        <taxon>Actinopterygii</taxon>
        <taxon>Neopterygii</taxon>
        <taxon>Teleostei</taxon>
        <taxon>Ostariophysi</taxon>
        <taxon>Cypriniformes</taxon>
        <taxon>Cyprinidae</taxon>
        <taxon>Cyprininae</taxon>
        <taxon>Cyprinus</taxon>
    </lineage>
</organism>
<protein>
    <submittedName>
        <fullName evidence="2">Uncharacterized protein</fullName>
    </submittedName>
</protein>
<feature type="region of interest" description="Disordered" evidence="1">
    <location>
        <begin position="38"/>
        <end position="114"/>
    </location>
</feature>
<accession>A0A8C2KBV0</accession>
<feature type="compositionally biased region" description="Acidic residues" evidence="1">
    <location>
        <begin position="78"/>
        <end position="89"/>
    </location>
</feature>
<sequence>NGEIIYSACISILTLMAGFVVLGHTADGEDGQNVLRSAARPQEAQERPAGMPRRRRNLHSRVNVQHARRPSDNKDSPVEADEDQEDGQPSEERPPAAAKVGVWHNELKAHTQFT</sequence>
<dbReference type="Proteomes" id="UP000694701">
    <property type="component" value="Unplaced"/>
</dbReference>
<dbReference type="Ensembl" id="ENSCCRT00020116867.1">
    <property type="protein sequence ID" value="ENSCCRP00020106982.1"/>
    <property type="gene ID" value="ENSCCRG00020048793.1"/>
</dbReference>